<keyword evidence="2" id="KW-0819">tRNA processing</keyword>
<dbReference type="GO" id="GO:0005524">
    <property type="term" value="F:ATP binding"/>
    <property type="evidence" value="ECO:0007669"/>
    <property type="project" value="UniProtKB-KW"/>
</dbReference>
<dbReference type="PROSITE" id="PS51186">
    <property type="entry name" value="GNAT"/>
    <property type="match status" value="1"/>
</dbReference>
<dbReference type="Pfam" id="PF13718">
    <property type="entry name" value="GNAT_acetyltr_2"/>
    <property type="match status" value="1"/>
</dbReference>
<evidence type="ECO:0000256" key="5">
    <source>
        <dbReference type="ARBA" id="ARBA00023315"/>
    </source>
</evidence>
<dbReference type="Gene3D" id="3.40.630.30">
    <property type="match status" value="1"/>
</dbReference>
<keyword evidence="1" id="KW-0808">Transferase</keyword>
<keyword evidence="3" id="KW-0547">Nucleotide-binding</keyword>
<keyword evidence="5" id="KW-0012">Acyltransferase</keyword>
<dbReference type="Pfam" id="PF05127">
    <property type="entry name" value="NAT10_TcmA_helicase"/>
    <property type="match status" value="1"/>
</dbReference>
<dbReference type="Proteomes" id="UP000286680">
    <property type="component" value="Unassembled WGS sequence"/>
</dbReference>
<organism evidence="7 8">
    <name type="scientific">Idiomarina aquatica</name>
    <dbReference type="NCBI Taxonomy" id="1327752"/>
    <lineage>
        <taxon>Bacteria</taxon>
        <taxon>Pseudomonadati</taxon>
        <taxon>Pseudomonadota</taxon>
        <taxon>Gammaproteobacteria</taxon>
        <taxon>Alteromonadales</taxon>
        <taxon>Idiomarinaceae</taxon>
        <taxon>Idiomarina</taxon>
    </lineage>
</organism>
<dbReference type="InterPro" id="IPR016181">
    <property type="entry name" value="Acyl_CoA_acyltransferase"/>
</dbReference>
<dbReference type="AlphaFoldDB" id="A0AA94ED20"/>
<proteinExistence type="predicted"/>
<reference evidence="8" key="1">
    <citation type="journal article" date="2018" name="Front. Microbiol.">
        <title>Genome-Based Analysis Reveals the Taxonomy and Diversity of the Family Idiomarinaceae.</title>
        <authorList>
            <person name="Liu Y."/>
            <person name="Lai Q."/>
            <person name="Shao Z."/>
        </authorList>
    </citation>
    <scope>NUCLEOTIDE SEQUENCE [LARGE SCALE GENOMIC DNA]</scope>
    <source>
        <strain evidence="8">SN-14</strain>
    </source>
</reference>
<protein>
    <submittedName>
        <fullName evidence="7">tRNA cytosine(34) acetyltransferase TmcA</fullName>
    </submittedName>
</protein>
<dbReference type="InterPro" id="IPR032672">
    <property type="entry name" value="TmcA/NAT10/Kre33"/>
</dbReference>
<evidence type="ECO:0000256" key="3">
    <source>
        <dbReference type="ARBA" id="ARBA00022741"/>
    </source>
</evidence>
<dbReference type="CDD" id="cd04301">
    <property type="entry name" value="NAT_SF"/>
    <property type="match status" value="1"/>
</dbReference>
<dbReference type="SUPFAM" id="SSF52540">
    <property type="entry name" value="P-loop containing nucleoside triphosphate hydrolases"/>
    <property type="match status" value="1"/>
</dbReference>
<evidence type="ECO:0000259" key="6">
    <source>
        <dbReference type="PROSITE" id="PS51186"/>
    </source>
</evidence>
<dbReference type="PANTHER" id="PTHR10925">
    <property type="entry name" value="N-ACETYLTRANSFERASE 10"/>
    <property type="match status" value="1"/>
</dbReference>
<evidence type="ECO:0000313" key="7">
    <source>
        <dbReference type="EMBL" id="RUO39654.1"/>
    </source>
</evidence>
<dbReference type="SUPFAM" id="SSF55729">
    <property type="entry name" value="Acyl-CoA N-acyltransferases (Nat)"/>
    <property type="match status" value="1"/>
</dbReference>
<dbReference type="GO" id="GO:0008033">
    <property type="term" value="P:tRNA processing"/>
    <property type="evidence" value="ECO:0007669"/>
    <property type="project" value="UniProtKB-KW"/>
</dbReference>
<dbReference type="GO" id="GO:0000049">
    <property type="term" value="F:tRNA binding"/>
    <property type="evidence" value="ECO:0007669"/>
    <property type="project" value="TreeGrafter"/>
</dbReference>
<dbReference type="GO" id="GO:1990883">
    <property type="term" value="F:18S rRNA cytidine N-acetyltransferase activity"/>
    <property type="evidence" value="ECO:0007669"/>
    <property type="project" value="TreeGrafter"/>
</dbReference>
<gene>
    <name evidence="7" type="ORF">CWE23_13260</name>
</gene>
<dbReference type="PANTHER" id="PTHR10925:SF5">
    <property type="entry name" value="RNA CYTIDINE ACETYLTRANSFERASE"/>
    <property type="match status" value="1"/>
</dbReference>
<evidence type="ECO:0000256" key="1">
    <source>
        <dbReference type="ARBA" id="ARBA00022679"/>
    </source>
</evidence>
<dbReference type="GO" id="GO:1904812">
    <property type="term" value="P:rRNA acetylation involved in maturation of SSU-rRNA"/>
    <property type="evidence" value="ECO:0007669"/>
    <property type="project" value="TreeGrafter"/>
</dbReference>
<dbReference type="InterPro" id="IPR007807">
    <property type="entry name" value="TcmA/NAT10_helicase"/>
</dbReference>
<feature type="domain" description="N-acetyltransferase" evidence="6">
    <location>
        <begin position="299"/>
        <end position="464"/>
    </location>
</feature>
<dbReference type="EMBL" id="PIPS01000006">
    <property type="protein sequence ID" value="RUO39654.1"/>
    <property type="molecule type" value="Genomic_DNA"/>
</dbReference>
<evidence type="ECO:0000313" key="8">
    <source>
        <dbReference type="Proteomes" id="UP000286680"/>
    </source>
</evidence>
<dbReference type="RefSeq" id="WP_126820489.1">
    <property type="nucleotide sequence ID" value="NZ_PIPS01000006.1"/>
</dbReference>
<dbReference type="Gene3D" id="3.40.50.300">
    <property type="entry name" value="P-loop containing nucleotide triphosphate hydrolases"/>
    <property type="match status" value="1"/>
</dbReference>
<dbReference type="InterPro" id="IPR027417">
    <property type="entry name" value="P-loop_NTPase"/>
</dbReference>
<sequence length="537" mass="60437">MHTNGYRRLVIRSVTDSWQLPLPAAQSGHLLLSDSFPQADAQLSRYRDYLGHEFDQVTIDCREQLHVDAIAALSGTVVAGGQLLLLTGSTESPMLRRLRSNWAEPTTPPPPLPRLPTPEQQQLSQHLRDTETTHLLLADRGRGKSHTLGQAVARQLQQYPQQRLLVTAPRKANAKVLLQSAPAAQFVAWDKLLAEQKGDALLVIDEAAGIPLWATQRLCQLYRPWLLATTINGYEGCGKGFAVHFTDWAQQQFAAVRFHRLDTPIRWPAGDPLEHWLEQALLLTPAPPTLTHITSRQTVHASSLPDDVLHQAFELLLQAHYQSSPNDLALLLNDPHQFLTLEYQDNRVVGVTWSALEGPLPEPIRDAIVTGKRRPKGNLLPQAIGYFLQQRWALSHKWCRVVRIAVADAYRRQGIASQLLQRVKQWATQQQCQFIGTSFGFSQALGAFWQHNDFHAIRTSTALDRVSARHQHIMACCLHEPVEQWSALLEYGAAERDWVLHKRLQPLTDNTVVAAIEQGFRQGYLPRASAEFALNVR</sequence>
<evidence type="ECO:0000256" key="4">
    <source>
        <dbReference type="ARBA" id="ARBA00022840"/>
    </source>
</evidence>
<dbReference type="InterPro" id="IPR000182">
    <property type="entry name" value="GNAT_dom"/>
</dbReference>
<comment type="caution">
    <text evidence="7">The sequence shown here is derived from an EMBL/GenBank/DDBJ whole genome shotgun (WGS) entry which is preliminary data.</text>
</comment>
<keyword evidence="4" id="KW-0067">ATP-binding</keyword>
<dbReference type="InterPro" id="IPR013562">
    <property type="entry name" value="TmcA/NAT10_N"/>
</dbReference>
<evidence type="ECO:0000256" key="2">
    <source>
        <dbReference type="ARBA" id="ARBA00022694"/>
    </source>
</evidence>
<keyword evidence="8" id="KW-1185">Reference proteome</keyword>
<accession>A0AA94ED20</accession>
<name>A0AA94ED20_9GAMM</name>
<dbReference type="Pfam" id="PF08351">
    <property type="entry name" value="TmcA_N"/>
    <property type="match status" value="1"/>
</dbReference>